<protein>
    <submittedName>
        <fullName evidence="2">Uncharacterized protein</fullName>
    </submittedName>
</protein>
<evidence type="ECO:0000256" key="1">
    <source>
        <dbReference type="SAM" id="Phobius"/>
    </source>
</evidence>
<evidence type="ECO:0000313" key="2">
    <source>
        <dbReference type="EMBL" id="MCZ0860590.1"/>
    </source>
</evidence>
<comment type="caution">
    <text evidence="2">The sequence shown here is derived from an EMBL/GenBank/DDBJ whole genome shotgun (WGS) entry which is preliminary data.</text>
</comment>
<dbReference type="RefSeq" id="WP_268924805.1">
    <property type="nucleotide sequence ID" value="NZ_JAPTGB010000009.1"/>
</dbReference>
<keyword evidence="3" id="KW-1185">Reference proteome</keyword>
<evidence type="ECO:0000313" key="3">
    <source>
        <dbReference type="Proteomes" id="UP001141422"/>
    </source>
</evidence>
<gene>
    <name evidence="2" type="ORF">O0S10_05000</name>
</gene>
<dbReference type="Proteomes" id="UP001141422">
    <property type="component" value="Unassembled WGS sequence"/>
</dbReference>
<proteinExistence type="predicted"/>
<dbReference type="EMBL" id="JAPTGB010000009">
    <property type="protein sequence ID" value="MCZ0860590.1"/>
    <property type="molecule type" value="Genomic_DNA"/>
</dbReference>
<keyword evidence="1" id="KW-0812">Transmembrane</keyword>
<keyword evidence="1" id="KW-1133">Transmembrane helix</keyword>
<accession>A0ABT4IFT1</accession>
<organism evidence="2 3">
    <name type="scientific">Methanocorpusculum petauri</name>
    <dbReference type="NCBI Taxonomy" id="3002863"/>
    <lineage>
        <taxon>Archaea</taxon>
        <taxon>Methanobacteriati</taxon>
        <taxon>Methanobacteriota</taxon>
        <taxon>Stenosarchaea group</taxon>
        <taxon>Methanomicrobia</taxon>
        <taxon>Methanomicrobiales</taxon>
        <taxon>Methanocorpusculaceae</taxon>
        <taxon>Methanocorpusculum</taxon>
    </lineage>
</organism>
<feature type="transmembrane region" description="Helical" evidence="1">
    <location>
        <begin position="144"/>
        <end position="161"/>
    </location>
</feature>
<feature type="transmembrane region" description="Helical" evidence="1">
    <location>
        <begin position="117"/>
        <end position="138"/>
    </location>
</feature>
<reference evidence="2" key="1">
    <citation type="submission" date="2022-12" db="EMBL/GenBank/DDBJ databases">
        <title>Isolation and characterisation of novel Methanocorpusculum spp. from native Australian herbivores indicates the genus is ancestrally host-associated.</title>
        <authorList>
            <person name="Volmer J.G."/>
            <person name="Soo R.M."/>
            <person name="Evans P.N."/>
            <person name="Hoedt E.C."/>
            <person name="Astorga Alsina A.L."/>
            <person name="Woodcroft B.J."/>
            <person name="Tyson G.W."/>
            <person name="Hugenholtz P."/>
            <person name="Morrison M."/>
        </authorList>
    </citation>
    <scope>NUCLEOTIDE SEQUENCE</scope>
    <source>
        <strain evidence="2">MG</strain>
    </source>
</reference>
<sequence>MNTPIKSQIPAYAQENGSILIDVHISSMDQFYNLLDPSPEEEKDLDEETETYIRNAVEDLTPEERKLARIVLYLSPNLYQNSNTRKNMEHAVTANFAYRLYHENRKYASAMERGKRYLIRGLIFLVICLVISSMFTRIFEENDVNLALAQSFVIIGWVALWKPVEFYLYDRRDLLDDLAVLESLTKMPVESRKGTMAPENETLVLM</sequence>
<name>A0ABT4IFT1_9EURY</name>
<keyword evidence="1" id="KW-0472">Membrane</keyword>